<evidence type="ECO:0000313" key="3">
    <source>
        <dbReference type="Proteomes" id="UP000524237"/>
    </source>
</evidence>
<dbReference type="Proteomes" id="UP000524237">
    <property type="component" value="Unassembled WGS sequence"/>
</dbReference>
<evidence type="ECO:0000259" key="1">
    <source>
        <dbReference type="Pfam" id="PF00248"/>
    </source>
</evidence>
<dbReference type="GO" id="GO:0005829">
    <property type="term" value="C:cytosol"/>
    <property type="evidence" value="ECO:0007669"/>
    <property type="project" value="TreeGrafter"/>
</dbReference>
<dbReference type="CDD" id="cd19081">
    <property type="entry name" value="AKR_AKR9C1"/>
    <property type="match status" value="1"/>
</dbReference>
<comment type="caution">
    <text evidence="2">The sequence shown here is derived from an EMBL/GenBank/DDBJ whole genome shotgun (WGS) entry which is preliminary data.</text>
</comment>
<sequence length="316" mass="33010">MAHVGTSALDVFPLSLGGNTFGWTSDAPESMAVLDAFVAGGGNFVDSADVYSVWKPGNVGGESERILGDWMRTRGNRADVVVATKVSKLSPFTGLSAASISGGAEASLKRLGTDYIDLYYAHADDPATPIAESVAAFNDLVVAGKVRHLGLSNYSGARIREWMAEADAQGVARPVALQPHYNLVFRHEYESALMVTVLEFGLGVVPYYGLASGFLTGKYRSVTDAASDAARSGGVADYLTPEGFGVIAVLDEIAATHNVTVASIALAWLRSRPGVVAPIASARVIEQLPALLASATLELTVAEIALLDAASATFSE</sequence>
<protein>
    <submittedName>
        <fullName evidence="2">Aryl-alcohol dehydrogenase-like predicted oxidoreductase</fullName>
    </submittedName>
</protein>
<proteinExistence type="predicted"/>
<dbReference type="InterPro" id="IPR018170">
    <property type="entry name" value="Aldo/ket_reductase_CS"/>
</dbReference>
<name>A0A7W3JV30_9MICO</name>
<dbReference type="SUPFAM" id="SSF51430">
    <property type="entry name" value="NAD(P)-linked oxidoreductase"/>
    <property type="match status" value="1"/>
</dbReference>
<dbReference type="InterPro" id="IPR023210">
    <property type="entry name" value="NADP_OxRdtase_dom"/>
</dbReference>
<keyword evidence="3" id="KW-1185">Reference proteome</keyword>
<dbReference type="PROSITE" id="PS00062">
    <property type="entry name" value="ALDOKETO_REDUCTASE_2"/>
    <property type="match status" value="1"/>
</dbReference>
<feature type="domain" description="NADP-dependent oxidoreductase" evidence="1">
    <location>
        <begin position="13"/>
        <end position="310"/>
    </location>
</feature>
<reference evidence="2 3" key="1">
    <citation type="submission" date="2020-07" db="EMBL/GenBank/DDBJ databases">
        <title>Sequencing the genomes of 1000 actinobacteria strains.</title>
        <authorList>
            <person name="Klenk H.-P."/>
        </authorList>
    </citation>
    <scope>NUCLEOTIDE SEQUENCE [LARGE SCALE GENOMIC DNA]</scope>
    <source>
        <strain evidence="2 3">DSM 23737</strain>
    </source>
</reference>
<dbReference type="InterPro" id="IPR036812">
    <property type="entry name" value="NAD(P)_OxRdtase_dom_sf"/>
</dbReference>
<dbReference type="PRINTS" id="PR00069">
    <property type="entry name" value="ALDKETRDTASE"/>
</dbReference>
<dbReference type="GO" id="GO:0016491">
    <property type="term" value="F:oxidoreductase activity"/>
    <property type="evidence" value="ECO:0007669"/>
    <property type="project" value="InterPro"/>
</dbReference>
<evidence type="ECO:0000313" key="2">
    <source>
        <dbReference type="EMBL" id="MBA8829685.1"/>
    </source>
</evidence>
<gene>
    <name evidence="2" type="ORF">FB555_001801</name>
</gene>
<dbReference type="PANTHER" id="PTHR43364:SF6">
    <property type="entry name" value="OXIDOREDUCTASE-RELATED"/>
    <property type="match status" value="1"/>
</dbReference>
<dbReference type="Gene3D" id="3.20.20.100">
    <property type="entry name" value="NADP-dependent oxidoreductase domain"/>
    <property type="match status" value="1"/>
</dbReference>
<dbReference type="Pfam" id="PF00248">
    <property type="entry name" value="Aldo_ket_red"/>
    <property type="match status" value="1"/>
</dbReference>
<dbReference type="AlphaFoldDB" id="A0A7W3JV30"/>
<dbReference type="RefSeq" id="WP_182485110.1">
    <property type="nucleotide sequence ID" value="NZ_JACGWU010000006.1"/>
</dbReference>
<dbReference type="InterPro" id="IPR020471">
    <property type="entry name" value="AKR"/>
</dbReference>
<dbReference type="InterPro" id="IPR050523">
    <property type="entry name" value="AKR_Detox_Biosynth"/>
</dbReference>
<accession>A0A7W3JV30</accession>
<dbReference type="EMBL" id="JACGWU010000006">
    <property type="protein sequence ID" value="MBA8829685.1"/>
    <property type="molecule type" value="Genomic_DNA"/>
</dbReference>
<dbReference type="PANTHER" id="PTHR43364">
    <property type="entry name" value="NADH-SPECIFIC METHYLGLYOXAL REDUCTASE-RELATED"/>
    <property type="match status" value="1"/>
</dbReference>
<organism evidence="2 3">
    <name type="scientific">Alpinimonas psychrophila</name>
    <dbReference type="NCBI Taxonomy" id="748908"/>
    <lineage>
        <taxon>Bacteria</taxon>
        <taxon>Bacillati</taxon>
        <taxon>Actinomycetota</taxon>
        <taxon>Actinomycetes</taxon>
        <taxon>Micrococcales</taxon>
        <taxon>Microbacteriaceae</taxon>
        <taxon>Alpinimonas</taxon>
    </lineage>
</organism>